<reference evidence="1" key="1">
    <citation type="journal article" date="2023" name="G3 (Bethesda)">
        <title>A reference genome for the long-term kleptoplast-retaining sea slug Elysia crispata morphotype clarki.</title>
        <authorList>
            <person name="Eastman K.E."/>
            <person name="Pendleton A.L."/>
            <person name="Shaikh M.A."/>
            <person name="Suttiyut T."/>
            <person name="Ogas R."/>
            <person name="Tomko P."/>
            <person name="Gavelis G."/>
            <person name="Widhalm J.R."/>
            <person name="Wisecaver J.H."/>
        </authorList>
    </citation>
    <scope>NUCLEOTIDE SEQUENCE</scope>
    <source>
        <strain evidence="1">ECLA1</strain>
    </source>
</reference>
<proteinExistence type="predicted"/>
<comment type="caution">
    <text evidence="1">The sequence shown here is derived from an EMBL/GenBank/DDBJ whole genome shotgun (WGS) entry which is preliminary data.</text>
</comment>
<gene>
    <name evidence="1" type="ORF">RRG08_040149</name>
</gene>
<organism evidence="1 2">
    <name type="scientific">Elysia crispata</name>
    <name type="common">lettuce slug</name>
    <dbReference type="NCBI Taxonomy" id="231223"/>
    <lineage>
        <taxon>Eukaryota</taxon>
        <taxon>Metazoa</taxon>
        <taxon>Spiralia</taxon>
        <taxon>Lophotrochozoa</taxon>
        <taxon>Mollusca</taxon>
        <taxon>Gastropoda</taxon>
        <taxon>Heterobranchia</taxon>
        <taxon>Euthyneura</taxon>
        <taxon>Panpulmonata</taxon>
        <taxon>Sacoglossa</taxon>
        <taxon>Placobranchoidea</taxon>
        <taxon>Plakobranchidae</taxon>
        <taxon>Elysia</taxon>
    </lineage>
</organism>
<name>A0AAE0XVZ1_9GAST</name>
<evidence type="ECO:0000313" key="1">
    <source>
        <dbReference type="EMBL" id="KAK3719847.1"/>
    </source>
</evidence>
<protein>
    <submittedName>
        <fullName evidence="1">Uncharacterized protein</fullName>
    </submittedName>
</protein>
<dbReference type="EMBL" id="JAWDGP010007412">
    <property type="protein sequence ID" value="KAK3719847.1"/>
    <property type="molecule type" value="Genomic_DNA"/>
</dbReference>
<evidence type="ECO:0000313" key="2">
    <source>
        <dbReference type="Proteomes" id="UP001283361"/>
    </source>
</evidence>
<dbReference type="AlphaFoldDB" id="A0AAE0XVZ1"/>
<sequence>MHSFNETAVSGRGSHVTCQPCHQSCPTRLQQSGLSTVSELRGGITCDKIVVKGSKLVEMRSHTFSQRSFRWNQSQISSFISESGHPKLSNETLKQCLGVLRVTDQNQSKVATIGVFPIKLAGAQTRSTPHPLSDFIDVGSTL</sequence>
<keyword evidence="2" id="KW-1185">Reference proteome</keyword>
<dbReference type="Proteomes" id="UP001283361">
    <property type="component" value="Unassembled WGS sequence"/>
</dbReference>
<accession>A0AAE0XVZ1</accession>